<name>A0AAX2TLA6_NEIGO</name>
<protein>
    <submittedName>
        <fullName evidence="2">MFS transporter</fullName>
    </submittedName>
</protein>
<dbReference type="PANTHER" id="PTHR42910:SF1">
    <property type="entry name" value="MAJOR FACILITATOR SUPERFAMILY (MFS) PROFILE DOMAIN-CONTAINING PROTEIN"/>
    <property type="match status" value="1"/>
</dbReference>
<feature type="transmembrane region" description="Helical" evidence="1">
    <location>
        <begin position="15"/>
        <end position="36"/>
    </location>
</feature>
<dbReference type="Proteomes" id="UP000307092">
    <property type="component" value="Unassembled WGS sequence"/>
</dbReference>
<dbReference type="SUPFAM" id="SSF103473">
    <property type="entry name" value="MFS general substrate transporter"/>
    <property type="match status" value="1"/>
</dbReference>
<evidence type="ECO:0000313" key="3">
    <source>
        <dbReference type="Proteomes" id="UP000307092"/>
    </source>
</evidence>
<keyword evidence="1" id="KW-0812">Transmembrane</keyword>
<organism evidence="2 3">
    <name type="scientific">Neisseria gonorrhoeae</name>
    <dbReference type="NCBI Taxonomy" id="485"/>
    <lineage>
        <taxon>Bacteria</taxon>
        <taxon>Pseudomonadati</taxon>
        <taxon>Pseudomonadota</taxon>
        <taxon>Betaproteobacteria</taxon>
        <taxon>Neisseriales</taxon>
        <taxon>Neisseriaceae</taxon>
        <taxon>Neisseria</taxon>
    </lineage>
</organism>
<evidence type="ECO:0000256" key="1">
    <source>
        <dbReference type="SAM" id="Phobius"/>
    </source>
</evidence>
<dbReference type="EMBL" id="SUQX01000265">
    <property type="protein sequence ID" value="TJX00884.1"/>
    <property type="molecule type" value="Genomic_DNA"/>
</dbReference>
<sequence length="91" mass="9653">MTTITSDTRPEPDSVSTWLTFLLALSCGLVVANIYYAQPLAGPIATELGLQPEHAGLLVTMTQLGYGAGLLLIVPLGDLIENRRLVTTTIA</sequence>
<dbReference type="Gene3D" id="1.20.1250.20">
    <property type="entry name" value="MFS general substrate transporter like domains"/>
    <property type="match status" value="1"/>
</dbReference>
<keyword evidence="1" id="KW-1133">Transmembrane helix</keyword>
<comment type="caution">
    <text evidence="2">The sequence shown here is derived from an EMBL/GenBank/DDBJ whole genome shotgun (WGS) entry which is preliminary data.</text>
</comment>
<reference evidence="2 3" key="1">
    <citation type="submission" date="2019-04" db="EMBL/GenBank/DDBJ databases">
        <title>The CDC panel for molecular diagnostics of ciprofloxacin resistance and its use for research and clinical development.</title>
        <authorList>
            <person name="Liu H."/>
            <person name="Tang K."/>
            <person name="Pham C."/>
            <person name="Schmerer M."/>
        </authorList>
    </citation>
    <scope>NUCLEOTIDE SEQUENCE [LARGE SCALE GENOMIC DNA]</scope>
    <source>
        <strain evidence="2 3">LRRBGS_0742</strain>
    </source>
</reference>
<evidence type="ECO:0000313" key="2">
    <source>
        <dbReference type="EMBL" id="TJX00884.1"/>
    </source>
</evidence>
<feature type="non-terminal residue" evidence="2">
    <location>
        <position position="91"/>
    </location>
</feature>
<dbReference type="InterPro" id="IPR036259">
    <property type="entry name" value="MFS_trans_sf"/>
</dbReference>
<accession>A0AAX2TLA6</accession>
<dbReference type="AlphaFoldDB" id="A0AAX2TLA6"/>
<gene>
    <name evidence="2" type="ORF">E8M63_13950</name>
</gene>
<keyword evidence="1" id="KW-0472">Membrane</keyword>
<proteinExistence type="predicted"/>
<dbReference type="PANTHER" id="PTHR42910">
    <property type="entry name" value="TRANSPORTER SCO4007-RELATED"/>
    <property type="match status" value="1"/>
</dbReference>